<keyword evidence="2" id="KW-1185">Reference proteome</keyword>
<dbReference type="AlphaFoldDB" id="A0A914PX08"/>
<organism evidence="2 3">
    <name type="scientific">Panagrolaimus davidi</name>
    <dbReference type="NCBI Taxonomy" id="227884"/>
    <lineage>
        <taxon>Eukaryota</taxon>
        <taxon>Metazoa</taxon>
        <taxon>Ecdysozoa</taxon>
        <taxon>Nematoda</taxon>
        <taxon>Chromadorea</taxon>
        <taxon>Rhabditida</taxon>
        <taxon>Tylenchina</taxon>
        <taxon>Panagrolaimomorpha</taxon>
        <taxon>Panagrolaimoidea</taxon>
        <taxon>Panagrolaimidae</taxon>
        <taxon>Panagrolaimus</taxon>
    </lineage>
</organism>
<evidence type="ECO:0000313" key="2">
    <source>
        <dbReference type="Proteomes" id="UP000887578"/>
    </source>
</evidence>
<name>A0A914PX08_9BILA</name>
<reference evidence="3" key="1">
    <citation type="submission" date="2022-11" db="UniProtKB">
        <authorList>
            <consortium name="WormBaseParasite"/>
        </authorList>
    </citation>
    <scope>IDENTIFICATION</scope>
</reference>
<feature type="compositionally biased region" description="Basic and acidic residues" evidence="1">
    <location>
        <begin position="259"/>
        <end position="269"/>
    </location>
</feature>
<sequence>MNSKSPHQIPSPYLTKPAKQILARPRDTQPLGGGILYPSHVSTPQHPPIYDDPDLFKIHPVFKDDDIDDEEESNNNNNDEDIEEFETAAYRNHYMNPRSLEAQEWSAKTETRFFPNLGLRNRTFTTNFSKTKLYSTASPATSEATFAPIFDAAPEILLTPEPITTTAKPFLAPKPIETASQSATESQTETDTGMLLNLRPPAEFQSKNKKRNVAETEIVETNFRTNRQSRRSSGTTPLKPTSNVEEYETEFQKHNSPTAKKENYEKYDTPHAKVKQRFFIKT</sequence>
<dbReference type="Proteomes" id="UP000887578">
    <property type="component" value="Unplaced"/>
</dbReference>
<protein>
    <submittedName>
        <fullName evidence="3">Uncharacterized protein</fullName>
    </submittedName>
</protein>
<feature type="region of interest" description="Disordered" evidence="1">
    <location>
        <begin position="1"/>
        <end position="54"/>
    </location>
</feature>
<dbReference type="WBParaSite" id="PDA_v2.g19390.t1">
    <property type="protein sequence ID" value="PDA_v2.g19390.t1"/>
    <property type="gene ID" value="PDA_v2.g19390"/>
</dbReference>
<proteinExistence type="predicted"/>
<evidence type="ECO:0000313" key="3">
    <source>
        <dbReference type="WBParaSite" id="PDA_v2.g19390.t1"/>
    </source>
</evidence>
<feature type="compositionally biased region" description="Polar residues" evidence="1">
    <location>
        <begin position="222"/>
        <end position="244"/>
    </location>
</feature>
<accession>A0A914PX08</accession>
<evidence type="ECO:0000256" key="1">
    <source>
        <dbReference type="SAM" id="MobiDB-lite"/>
    </source>
</evidence>
<feature type="region of interest" description="Disordered" evidence="1">
    <location>
        <begin position="205"/>
        <end position="269"/>
    </location>
</feature>